<protein>
    <submittedName>
        <fullName evidence="3">Glutathione S-transferase family protein</fullName>
    </submittedName>
</protein>
<dbReference type="PROSITE" id="PS50404">
    <property type="entry name" value="GST_NTER"/>
    <property type="match status" value="1"/>
</dbReference>
<dbReference type="CDD" id="cd03046">
    <property type="entry name" value="GST_N_GTT1_like"/>
    <property type="match status" value="1"/>
</dbReference>
<dbReference type="InterPro" id="IPR036249">
    <property type="entry name" value="Thioredoxin-like_sf"/>
</dbReference>
<dbReference type="SUPFAM" id="SSF47616">
    <property type="entry name" value="GST C-terminal domain-like"/>
    <property type="match status" value="1"/>
</dbReference>
<dbReference type="Gene3D" id="1.20.1050.10">
    <property type="match status" value="1"/>
</dbReference>
<dbReference type="InterPro" id="IPR040079">
    <property type="entry name" value="Glutathione_S-Trfase"/>
</dbReference>
<evidence type="ECO:0000313" key="4">
    <source>
        <dbReference type="Proteomes" id="UP001164459"/>
    </source>
</evidence>
<dbReference type="PROSITE" id="PS50405">
    <property type="entry name" value="GST_CTER"/>
    <property type="match status" value="1"/>
</dbReference>
<dbReference type="PANTHER" id="PTHR44051:SF21">
    <property type="entry name" value="GLUTATHIONE S-TRANSFERASE FAMILY PROTEIN"/>
    <property type="match status" value="1"/>
</dbReference>
<keyword evidence="4" id="KW-1185">Reference proteome</keyword>
<dbReference type="Pfam" id="PF13410">
    <property type="entry name" value="GST_C_2"/>
    <property type="match status" value="1"/>
</dbReference>
<feature type="domain" description="GST N-terminal" evidence="1">
    <location>
        <begin position="1"/>
        <end position="80"/>
    </location>
</feature>
<dbReference type="PANTHER" id="PTHR44051">
    <property type="entry name" value="GLUTATHIONE S-TRANSFERASE-RELATED"/>
    <property type="match status" value="1"/>
</dbReference>
<dbReference type="InterPro" id="IPR010987">
    <property type="entry name" value="Glutathione-S-Trfase_C-like"/>
</dbReference>
<reference evidence="3" key="1">
    <citation type="submission" date="2022-11" db="EMBL/GenBank/DDBJ databases">
        <title>Minimal conservation of predation-associated metabolite biosynthetic gene clusters underscores biosynthetic potential of Myxococcota including descriptions for ten novel species: Archangium lansinium sp. nov., Myxococcus landrumus sp. nov., Nannocystis bai.</title>
        <authorList>
            <person name="Ahearne A."/>
            <person name="Stevens C."/>
            <person name="Dowd S."/>
        </authorList>
    </citation>
    <scope>NUCLEOTIDE SEQUENCE</scope>
    <source>
        <strain evidence="3">Fl3</strain>
    </source>
</reference>
<dbReference type="SUPFAM" id="SSF52833">
    <property type="entry name" value="Thioredoxin-like"/>
    <property type="match status" value="1"/>
</dbReference>
<dbReference type="SFLD" id="SFLDG01150">
    <property type="entry name" value="Main.1:_Beta-like"/>
    <property type="match status" value="1"/>
</dbReference>
<feature type="domain" description="GST C-terminal" evidence="2">
    <location>
        <begin position="86"/>
        <end position="200"/>
    </location>
</feature>
<accession>A0ABY7GXZ2</accession>
<organism evidence="3 4">
    <name type="scientific">Nannocystis punicea</name>
    <dbReference type="NCBI Taxonomy" id="2995304"/>
    <lineage>
        <taxon>Bacteria</taxon>
        <taxon>Pseudomonadati</taxon>
        <taxon>Myxococcota</taxon>
        <taxon>Polyangia</taxon>
        <taxon>Nannocystales</taxon>
        <taxon>Nannocystaceae</taxon>
        <taxon>Nannocystis</taxon>
    </lineage>
</organism>
<evidence type="ECO:0000259" key="2">
    <source>
        <dbReference type="PROSITE" id="PS50405"/>
    </source>
</evidence>
<name>A0ABY7GXZ2_9BACT</name>
<sequence length="200" mass="22478">MLRLYYSAMTSAFRCRWALEETGLAHEVVHLSLARADHKSAEYLKIHPLGSVPALVDGDAVVLESAAICMYVAEKDPERRLVPPEGSIARAHYYQWIFFSMTNIDSIVHGPYLRAFPRPPELRSTAATDDERAALRRYLHLLEDRLAAGWVLGQQFTTADIILGGLLEWADVCGLLRGAGTPERYLARLRERPAFQRAAD</sequence>
<dbReference type="InterPro" id="IPR036282">
    <property type="entry name" value="Glutathione-S-Trfase_C_sf"/>
</dbReference>
<dbReference type="RefSeq" id="WP_269034127.1">
    <property type="nucleotide sequence ID" value="NZ_CP114040.1"/>
</dbReference>
<dbReference type="SFLD" id="SFLDS00019">
    <property type="entry name" value="Glutathione_Transferase_(cytos"/>
    <property type="match status" value="1"/>
</dbReference>
<dbReference type="Pfam" id="PF02798">
    <property type="entry name" value="GST_N"/>
    <property type="match status" value="1"/>
</dbReference>
<proteinExistence type="predicted"/>
<evidence type="ECO:0000259" key="1">
    <source>
        <dbReference type="PROSITE" id="PS50404"/>
    </source>
</evidence>
<dbReference type="EMBL" id="CP114040">
    <property type="protein sequence ID" value="WAS91765.1"/>
    <property type="molecule type" value="Genomic_DNA"/>
</dbReference>
<dbReference type="Proteomes" id="UP001164459">
    <property type="component" value="Chromosome"/>
</dbReference>
<evidence type="ECO:0000313" key="3">
    <source>
        <dbReference type="EMBL" id="WAS91765.1"/>
    </source>
</evidence>
<dbReference type="Gene3D" id="3.40.30.10">
    <property type="entry name" value="Glutaredoxin"/>
    <property type="match status" value="1"/>
</dbReference>
<gene>
    <name evidence="3" type="ORF">O0S08_36750</name>
</gene>
<dbReference type="SFLD" id="SFLDG00358">
    <property type="entry name" value="Main_(cytGST)"/>
    <property type="match status" value="1"/>
</dbReference>
<dbReference type="InterPro" id="IPR004045">
    <property type="entry name" value="Glutathione_S-Trfase_N"/>
</dbReference>